<dbReference type="PROSITE" id="PS50082">
    <property type="entry name" value="WD_REPEATS_2"/>
    <property type="match status" value="1"/>
</dbReference>
<name>A0A087T800_STEMI</name>
<proteinExistence type="predicted"/>
<accession>A0A087T800</accession>
<feature type="domain" description="EML-like second beta-propeller" evidence="5">
    <location>
        <begin position="218"/>
        <end position="357"/>
    </location>
</feature>
<feature type="non-terminal residue" evidence="6">
    <location>
        <position position="360"/>
    </location>
</feature>
<dbReference type="OMA" id="DHARICN"/>
<evidence type="ECO:0000313" key="6">
    <source>
        <dbReference type="EMBL" id="KFM61239.1"/>
    </source>
</evidence>
<dbReference type="Gene3D" id="2.130.10.10">
    <property type="entry name" value="YVTN repeat-like/Quinoprotein amine dehydrogenase"/>
    <property type="match status" value="2"/>
</dbReference>
<dbReference type="PANTHER" id="PTHR13720:SF55">
    <property type="entry name" value="ECHINODERM MICROTUBULE-ASSOCIATED PROTEIN-LIKE CG42247"/>
    <property type="match status" value="1"/>
</dbReference>
<dbReference type="OrthoDB" id="47802at2759"/>
<dbReference type="GO" id="GO:0072686">
    <property type="term" value="C:mitotic spindle"/>
    <property type="evidence" value="ECO:0007669"/>
    <property type="project" value="TreeGrafter"/>
</dbReference>
<sequence length="360" mass="39184">MMILEGLQDTALSLWDWQNDTEVTRVTTGQSLLGGAFHPLEDDVIVTYGRQHLAFWLKDGNGELNRKDPLSAGRSGTSFLSMEFLPDGRLVTGNSRGFLTVWAPSEDSGKIFFIQKEFKAHDGDVTALLSLPEGVLVSGGSANDQEGEIRVWDTSKKFASLASAVLPTGSGGVTSLCPQKTVTSEWEIFVGTNKNVILEGSVIWALNPVVHGHCDDVRALAAHPDKACFVTAGLDRYICKWEINSLVWKVQSDSECFSVTIHPHGSIVAVGDEHGDVTFLNMEDGLHVTTLPVTNSPLYTLKYSPDGDTLAVGCSDGNIYFFQTHSNGYMYKIDFVLPGSVPVLMLDWSVDGAYVQAVFT</sequence>
<dbReference type="InterPro" id="IPR050630">
    <property type="entry name" value="WD_repeat_EMAP"/>
</dbReference>
<dbReference type="Pfam" id="PF23414">
    <property type="entry name" value="Beta-prop_EML_2"/>
    <property type="match status" value="1"/>
</dbReference>
<dbReference type="STRING" id="407821.A0A087T800"/>
<dbReference type="GO" id="GO:0000226">
    <property type="term" value="P:microtubule cytoskeleton organization"/>
    <property type="evidence" value="ECO:0007669"/>
    <property type="project" value="TreeGrafter"/>
</dbReference>
<evidence type="ECO:0000256" key="1">
    <source>
        <dbReference type="ARBA" id="ARBA00022574"/>
    </source>
</evidence>
<evidence type="ECO:0000313" key="7">
    <source>
        <dbReference type="Proteomes" id="UP000054359"/>
    </source>
</evidence>
<dbReference type="InterPro" id="IPR001680">
    <property type="entry name" value="WD40_rpt"/>
</dbReference>
<dbReference type="InterPro" id="IPR036322">
    <property type="entry name" value="WD40_repeat_dom_sf"/>
</dbReference>
<dbReference type="SMART" id="SM00320">
    <property type="entry name" value="WD40"/>
    <property type="match status" value="5"/>
</dbReference>
<keyword evidence="2" id="KW-0677">Repeat</keyword>
<dbReference type="InterPro" id="IPR055442">
    <property type="entry name" value="Beta-prop_EML-like_2nd"/>
</dbReference>
<evidence type="ECO:0000256" key="3">
    <source>
        <dbReference type="PROSITE-ProRule" id="PRU00221"/>
    </source>
</evidence>
<dbReference type="SUPFAM" id="SSF50978">
    <property type="entry name" value="WD40 repeat-like"/>
    <property type="match status" value="1"/>
</dbReference>
<dbReference type="InterPro" id="IPR055439">
    <property type="entry name" value="Beta-prop_EML_1st"/>
</dbReference>
<dbReference type="GO" id="GO:0008017">
    <property type="term" value="F:microtubule binding"/>
    <property type="evidence" value="ECO:0007669"/>
    <property type="project" value="TreeGrafter"/>
</dbReference>
<organism evidence="6 7">
    <name type="scientific">Stegodyphus mimosarum</name>
    <name type="common">African social velvet spider</name>
    <dbReference type="NCBI Taxonomy" id="407821"/>
    <lineage>
        <taxon>Eukaryota</taxon>
        <taxon>Metazoa</taxon>
        <taxon>Ecdysozoa</taxon>
        <taxon>Arthropoda</taxon>
        <taxon>Chelicerata</taxon>
        <taxon>Arachnida</taxon>
        <taxon>Araneae</taxon>
        <taxon>Araneomorphae</taxon>
        <taxon>Entelegynae</taxon>
        <taxon>Eresoidea</taxon>
        <taxon>Eresidae</taxon>
        <taxon>Stegodyphus</taxon>
    </lineage>
</organism>
<evidence type="ECO:0000259" key="4">
    <source>
        <dbReference type="Pfam" id="PF23409"/>
    </source>
</evidence>
<gene>
    <name evidence="6" type="ORF">X975_18266</name>
</gene>
<dbReference type="AlphaFoldDB" id="A0A087T800"/>
<feature type="repeat" description="WD" evidence="3">
    <location>
        <begin position="210"/>
        <end position="245"/>
    </location>
</feature>
<dbReference type="InterPro" id="IPR015943">
    <property type="entry name" value="WD40/YVTN_repeat-like_dom_sf"/>
</dbReference>
<evidence type="ECO:0000259" key="5">
    <source>
        <dbReference type="Pfam" id="PF23414"/>
    </source>
</evidence>
<reference evidence="6 7" key="1">
    <citation type="submission" date="2013-11" db="EMBL/GenBank/DDBJ databases">
        <title>Genome sequencing of Stegodyphus mimosarum.</title>
        <authorList>
            <person name="Bechsgaard J."/>
        </authorList>
    </citation>
    <scope>NUCLEOTIDE SEQUENCE [LARGE SCALE GENOMIC DNA]</scope>
</reference>
<dbReference type="PANTHER" id="PTHR13720">
    <property type="entry name" value="WD-40 REPEAT PROTEIN"/>
    <property type="match status" value="1"/>
</dbReference>
<dbReference type="Pfam" id="PF23409">
    <property type="entry name" value="Beta-prop_EML"/>
    <property type="match status" value="1"/>
</dbReference>
<feature type="domain" description="EML-like first beta-propeller" evidence="4">
    <location>
        <begin position="5"/>
        <end position="200"/>
    </location>
</feature>
<dbReference type="Proteomes" id="UP000054359">
    <property type="component" value="Unassembled WGS sequence"/>
</dbReference>
<keyword evidence="7" id="KW-1185">Reference proteome</keyword>
<dbReference type="EMBL" id="KK113862">
    <property type="protein sequence ID" value="KFM61239.1"/>
    <property type="molecule type" value="Genomic_DNA"/>
</dbReference>
<evidence type="ECO:0000256" key="2">
    <source>
        <dbReference type="ARBA" id="ARBA00022737"/>
    </source>
</evidence>
<protein>
    <submittedName>
        <fullName evidence="6">Echinoderm microtubule-associated protein-like protein</fullName>
    </submittedName>
</protein>
<keyword evidence="1 3" id="KW-0853">WD repeat</keyword>